<evidence type="ECO:0000313" key="3">
    <source>
        <dbReference type="Proteomes" id="UP000054498"/>
    </source>
</evidence>
<dbReference type="Proteomes" id="UP000054498">
    <property type="component" value="Unassembled WGS sequence"/>
</dbReference>
<organism evidence="2 3">
    <name type="scientific">Monoraphidium neglectum</name>
    <dbReference type="NCBI Taxonomy" id="145388"/>
    <lineage>
        <taxon>Eukaryota</taxon>
        <taxon>Viridiplantae</taxon>
        <taxon>Chlorophyta</taxon>
        <taxon>core chlorophytes</taxon>
        <taxon>Chlorophyceae</taxon>
        <taxon>CS clade</taxon>
        <taxon>Sphaeropleales</taxon>
        <taxon>Selenastraceae</taxon>
        <taxon>Monoraphidium</taxon>
    </lineage>
</organism>
<accession>A0A0D2LWX0</accession>
<dbReference type="InterPro" id="IPR013766">
    <property type="entry name" value="Thioredoxin_domain"/>
</dbReference>
<evidence type="ECO:0000313" key="2">
    <source>
        <dbReference type="EMBL" id="KIY94026.1"/>
    </source>
</evidence>
<dbReference type="GO" id="GO:0016491">
    <property type="term" value="F:oxidoreductase activity"/>
    <property type="evidence" value="ECO:0007669"/>
    <property type="project" value="InterPro"/>
</dbReference>
<gene>
    <name evidence="2" type="ORF">MNEG_13937</name>
</gene>
<dbReference type="InterPro" id="IPR000866">
    <property type="entry name" value="AhpC/TSA"/>
</dbReference>
<dbReference type="GO" id="GO:0016209">
    <property type="term" value="F:antioxidant activity"/>
    <property type="evidence" value="ECO:0007669"/>
    <property type="project" value="InterPro"/>
</dbReference>
<dbReference type="AlphaFoldDB" id="A0A0D2LWX0"/>
<dbReference type="PROSITE" id="PS51352">
    <property type="entry name" value="THIOREDOXIN_2"/>
    <property type="match status" value="1"/>
</dbReference>
<sequence>MIATLKEFPPRQKPATFTVDQLLAKLQAGMPSSVLTESCDLAIGTKAPDFELPEPLTGTTVKLADVAEGAKATLVMFGCVHCPFVVHLKGPFSKIAKDYLARGVKTVAISSNSVVTHPQDGPEFIAAEAKELGYTFPYLYDESQDVAKAYKVACTPEFFVFDADLRLAYHGQFDDTRPGGSAPVTGRDLVGALDAVLSGQPAPRAKPSIGCNLKWHPGKEPEWYGPQQVKK</sequence>
<feature type="domain" description="Thioredoxin" evidence="1">
    <location>
        <begin position="41"/>
        <end position="198"/>
    </location>
</feature>
<dbReference type="OrthoDB" id="1308at2759"/>
<dbReference type="PANTHER" id="PTHR43640">
    <property type="entry name" value="OS07G0260300 PROTEIN"/>
    <property type="match status" value="1"/>
</dbReference>
<dbReference type="RefSeq" id="XP_013893046.1">
    <property type="nucleotide sequence ID" value="XM_014037592.1"/>
</dbReference>
<dbReference type="GeneID" id="25731449"/>
<evidence type="ECO:0000259" key="1">
    <source>
        <dbReference type="PROSITE" id="PS51352"/>
    </source>
</evidence>
<dbReference type="STRING" id="145388.A0A0D2LWX0"/>
<name>A0A0D2LWX0_9CHLO</name>
<dbReference type="Gene3D" id="3.40.30.10">
    <property type="entry name" value="Glutaredoxin"/>
    <property type="match status" value="1"/>
</dbReference>
<dbReference type="KEGG" id="mng:MNEG_13937"/>
<dbReference type="InterPro" id="IPR047262">
    <property type="entry name" value="PRX-like1"/>
</dbReference>
<dbReference type="InterPro" id="IPR036249">
    <property type="entry name" value="Thioredoxin-like_sf"/>
</dbReference>
<dbReference type="PANTHER" id="PTHR43640:SF1">
    <property type="entry name" value="THIOREDOXIN-DEPENDENT PEROXIREDOXIN"/>
    <property type="match status" value="1"/>
</dbReference>
<dbReference type="SUPFAM" id="SSF52833">
    <property type="entry name" value="Thioredoxin-like"/>
    <property type="match status" value="1"/>
</dbReference>
<protein>
    <submittedName>
        <fullName evidence="2">Alkyl hydroperoxide reductase/thiol specificantioxidant/Mal allergen</fullName>
    </submittedName>
</protein>
<dbReference type="EMBL" id="KK104362">
    <property type="protein sequence ID" value="KIY94026.1"/>
    <property type="molecule type" value="Genomic_DNA"/>
</dbReference>
<reference evidence="2 3" key="1">
    <citation type="journal article" date="2013" name="BMC Genomics">
        <title>Reconstruction of the lipid metabolism for the microalga Monoraphidium neglectum from its genome sequence reveals characteristics suitable for biofuel production.</title>
        <authorList>
            <person name="Bogen C."/>
            <person name="Al-Dilaimi A."/>
            <person name="Albersmeier A."/>
            <person name="Wichmann J."/>
            <person name="Grundmann M."/>
            <person name="Rupp O."/>
            <person name="Lauersen K.J."/>
            <person name="Blifernez-Klassen O."/>
            <person name="Kalinowski J."/>
            <person name="Goesmann A."/>
            <person name="Mussgnug J.H."/>
            <person name="Kruse O."/>
        </authorList>
    </citation>
    <scope>NUCLEOTIDE SEQUENCE [LARGE SCALE GENOMIC DNA]</scope>
    <source>
        <strain evidence="2 3">SAG 48.87</strain>
    </source>
</reference>
<keyword evidence="3" id="KW-1185">Reference proteome</keyword>
<proteinExistence type="predicted"/>
<dbReference type="CDD" id="cd02969">
    <property type="entry name" value="PRX_like1"/>
    <property type="match status" value="1"/>
</dbReference>
<dbReference type="Pfam" id="PF00578">
    <property type="entry name" value="AhpC-TSA"/>
    <property type="match status" value="1"/>
</dbReference>